<dbReference type="PATRIC" id="fig|1447256.3.peg.716"/>
<sequence length="424" mass="48085">MIKIYFALFLLINFLFAASNVDKKIQQNQKILDTKEKEKETTTLKIKELADKIEEQNKNITDLEQEIKDINADIDEHQKLLEDSRSKLEDLKTKSSELLKEKNSNETEIINTIVEEFSISMALKLASEDSLQELIDSEIFTLLSEHAKEKVIKLNDNYNIVSENAKNNQKDIEKISSYINDRQKTKTKLTSLKEKHAKSLVDIEGQHKAYQEELNKVVKKQTELNKLLGELNILKEAEIKKATETKKTQQASTSSDDDDYSQMQTTDVRNQKFAKDLNLDVKKIGSSTDGVQIVKYKGAKTIAPLKSFKVVKNFGTYYDPIYKIKLFNESIVLKATDSESKVVSVLNGKVVYAKKNAGMLDNVVIIQHEGGLHTIYAHLDEIAPTLVVGKWVQKGSVVGRVNDSLSFQVTKDSAHIDPKDLFNI</sequence>
<dbReference type="PANTHER" id="PTHR21666">
    <property type="entry name" value="PEPTIDASE-RELATED"/>
    <property type="match status" value="1"/>
</dbReference>
<accession>A0A0G9K670</accession>
<gene>
    <name evidence="5" type="ORF">AA20_03705</name>
</gene>
<evidence type="ECO:0000313" key="5">
    <source>
        <dbReference type="EMBL" id="KLE01275.1"/>
    </source>
</evidence>
<dbReference type="InterPro" id="IPR011055">
    <property type="entry name" value="Dup_hybrid_motif"/>
</dbReference>
<comment type="caution">
    <text evidence="5">The sequence shown here is derived from an EMBL/GenBank/DDBJ whole genome shotgun (WGS) entry which is preliminary data.</text>
</comment>
<dbReference type="CDD" id="cd12797">
    <property type="entry name" value="M23_peptidase"/>
    <property type="match status" value="1"/>
</dbReference>
<proteinExistence type="predicted"/>
<dbReference type="EMBL" id="JAIQ01000070">
    <property type="protein sequence ID" value="KLE01275.1"/>
    <property type="molecule type" value="Genomic_DNA"/>
</dbReference>
<evidence type="ECO:0000256" key="3">
    <source>
        <dbReference type="SAM" id="SignalP"/>
    </source>
</evidence>
<organism evidence="5 6">
    <name type="scientific">Aliarcobacter butzleri L348</name>
    <dbReference type="NCBI Taxonomy" id="1447256"/>
    <lineage>
        <taxon>Bacteria</taxon>
        <taxon>Pseudomonadati</taxon>
        <taxon>Campylobacterota</taxon>
        <taxon>Epsilonproteobacteria</taxon>
        <taxon>Campylobacterales</taxon>
        <taxon>Arcobacteraceae</taxon>
        <taxon>Aliarcobacter</taxon>
    </lineage>
</organism>
<feature type="coiled-coil region" evidence="2">
    <location>
        <begin position="200"/>
        <end position="237"/>
    </location>
</feature>
<dbReference type="Gene3D" id="2.70.70.10">
    <property type="entry name" value="Glucose Permease (Domain IIA)"/>
    <property type="match status" value="1"/>
</dbReference>
<evidence type="ECO:0000256" key="2">
    <source>
        <dbReference type="SAM" id="Coils"/>
    </source>
</evidence>
<dbReference type="RefSeq" id="WP_046996398.1">
    <property type="nucleotide sequence ID" value="NZ_JAIQ01000070.1"/>
</dbReference>
<keyword evidence="2" id="KW-0175">Coiled coil</keyword>
<name>A0A0G9K670_9BACT</name>
<evidence type="ECO:0000256" key="1">
    <source>
        <dbReference type="ARBA" id="ARBA00022729"/>
    </source>
</evidence>
<protein>
    <submittedName>
        <fullName evidence="5">Peptidase M23</fullName>
    </submittedName>
</protein>
<feature type="coiled-coil region" evidence="2">
    <location>
        <begin position="32"/>
        <end position="108"/>
    </location>
</feature>
<dbReference type="GO" id="GO:0004222">
    <property type="term" value="F:metalloendopeptidase activity"/>
    <property type="evidence" value="ECO:0007669"/>
    <property type="project" value="TreeGrafter"/>
</dbReference>
<evidence type="ECO:0000259" key="4">
    <source>
        <dbReference type="Pfam" id="PF01551"/>
    </source>
</evidence>
<dbReference type="Proteomes" id="UP000035514">
    <property type="component" value="Unassembled WGS sequence"/>
</dbReference>
<dbReference type="InterPro" id="IPR016047">
    <property type="entry name" value="M23ase_b-sheet_dom"/>
</dbReference>
<dbReference type="AlphaFoldDB" id="A0A0G9K670"/>
<dbReference type="Pfam" id="PF01551">
    <property type="entry name" value="Peptidase_M23"/>
    <property type="match status" value="1"/>
</dbReference>
<feature type="signal peptide" evidence="3">
    <location>
        <begin position="1"/>
        <end position="17"/>
    </location>
</feature>
<dbReference type="InterPro" id="IPR050570">
    <property type="entry name" value="Cell_wall_metabolism_enzyme"/>
</dbReference>
<reference evidence="5 6" key="1">
    <citation type="submission" date="2014-01" db="EMBL/GenBank/DDBJ databases">
        <title>Development of a Comparative Genomic Fingerprinting Assay for High Resolution Genotyping of Arcobacter butzleri.</title>
        <authorList>
            <person name="Webb A.L."/>
            <person name="Inglis G.D."/>
            <person name="Kruczkiewicz P."/>
            <person name="Selinger L.B."/>
            <person name="Taboada E.N."/>
        </authorList>
    </citation>
    <scope>NUCLEOTIDE SEQUENCE [LARGE SCALE GENOMIC DNA]</scope>
    <source>
        <strain evidence="5 6">L348</strain>
    </source>
</reference>
<dbReference type="SUPFAM" id="SSF51261">
    <property type="entry name" value="Duplicated hybrid motif"/>
    <property type="match status" value="1"/>
</dbReference>
<feature type="domain" description="M23ase beta-sheet core" evidence="4">
    <location>
        <begin position="335"/>
        <end position="417"/>
    </location>
</feature>
<keyword evidence="1 3" id="KW-0732">Signal</keyword>
<feature type="chain" id="PRO_5002579112" evidence="3">
    <location>
        <begin position="18"/>
        <end position="424"/>
    </location>
</feature>
<dbReference type="PANTHER" id="PTHR21666:SF289">
    <property type="entry name" value="L-ALA--D-GLU ENDOPEPTIDASE"/>
    <property type="match status" value="1"/>
</dbReference>
<evidence type="ECO:0000313" key="6">
    <source>
        <dbReference type="Proteomes" id="UP000035514"/>
    </source>
</evidence>